<comment type="subcellular location">
    <subcellularLocation>
        <location evidence="1">Membrane</location>
        <topology evidence="1">Multi-pass membrane protein</topology>
    </subcellularLocation>
</comment>
<keyword evidence="5 8" id="KW-1133">Transmembrane helix</keyword>
<dbReference type="RefSeq" id="WP_344779495.1">
    <property type="nucleotide sequence ID" value="NZ_BAABAF010000001.1"/>
</dbReference>
<evidence type="ECO:0000313" key="11">
    <source>
        <dbReference type="Proteomes" id="UP001500540"/>
    </source>
</evidence>
<evidence type="ECO:0000256" key="3">
    <source>
        <dbReference type="ARBA" id="ARBA00022692"/>
    </source>
</evidence>
<evidence type="ECO:0000256" key="7">
    <source>
        <dbReference type="ARBA" id="ARBA00023235"/>
    </source>
</evidence>
<accession>A0ABP7G5G8</accession>
<dbReference type="InterPro" id="IPR017825">
    <property type="entry name" value="Lycopene_cyclase_dom"/>
</dbReference>
<reference evidence="11" key="1">
    <citation type="journal article" date="2019" name="Int. J. Syst. Evol. Microbiol.">
        <title>The Global Catalogue of Microorganisms (GCM) 10K type strain sequencing project: providing services to taxonomists for standard genome sequencing and annotation.</title>
        <authorList>
            <consortium name="The Broad Institute Genomics Platform"/>
            <consortium name="The Broad Institute Genome Sequencing Center for Infectious Disease"/>
            <person name="Wu L."/>
            <person name="Ma J."/>
        </authorList>
    </citation>
    <scope>NUCLEOTIDE SEQUENCE [LARGE SCALE GENOMIC DNA]</scope>
    <source>
        <strain evidence="11">JCM 16950</strain>
    </source>
</reference>
<proteinExistence type="predicted"/>
<evidence type="ECO:0000259" key="9">
    <source>
        <dbReference type="Pfam" id="PF18916"/>
    </source>
</evidence>
<feature type="transmembrane region" description="Helical" evidence="8">
    <location>
        <begin position="83"/>
        <end position="100"/>
    </location>
</feature>
<evidence type="ECO:0000256" key="6">
    <source>
        <dbReference type="ARBA" id="ARBA00023136"/>
    </source>
</evidence>
<evidence type="ECO:0000256" key="4">
    <source>
        <dbReference type="ARBA" id="ARBA00022746"/>
    </source>
</evidence>
<protein>
    <submittedName>
        <fullName evidence="10">Lycopene cyclase domain-containing protein</fullName>
    </submittedName>
</protein>
<sequence>MTYLILCLIFLGIAAAVLVFALAMQSDRRVLIVHWWGPITVATVALLVLTAIFDNVMIASGLMTYQNATTSGVRIGMAPVEDFSYPLAGVMLLPALWLIFGRRRSRG</sequence>
<dbReference type="Proteomes" id="UP001500540">
    <property type="component" value="Unassembled WGS sequence"/>
</dbReference>
<keyword evidence="11" id="KW-1185">Reference proteome</keyword>
<evidence type="ECO:0000313" key="10">
    <source>
        <dbReference type="EMBL" id="GAA3752001.1"/>
    </source>
</evidence>
<dbReference type="NCBIfam" id="TIGR03462">
    <property type="entry name" value="CarR_dom_SF"/>
    <property type="match status" value="1"/>
</dbReference>
<gene>
    <name evidence="10" type="ORF">GCM10022240_01390</name>
</gene>
<evidence type="ECO:0000256" key="8">
    <source>
        <dbReference type="SAM" id="Phobius"/>
    </source>
</evidence>
<comment type="caution">
    <text evidence="10">The sequence shown here is derived from an EMBL/GenBank/DDBJ whole genome shotgun (WGS) entry which is preliminary data.</text>
</comment>
<feature type="transmembrane region" description="Helical" evidence="8">
    <location>
        <begin position="6"/>
        <end position="23"/>
    </location>
</feature>
<evidence type="ECO:0000256" key="2">
    <source>
        <dbReference type="ARBA" id="ARBA00004829"/>
    </source>
</evidence>
<keyword evidence="7" id="KW-0413">Isomerase</keyword>
<feature type="transmembrane region" description="Helical" evidence="8">
    <location>
        <begin position="35"/>
        <end position="63"/>
    </location>
</feature>
<keyword evidence="4" id="KW-0125">Carotenoid biosynthesis</keyword>
<comment type="pathway">
    <text evidence="2">Carotenoid biosynthesis.</text>
</comment>
<dbReference type="EMBL" id="BAABAF010000001">
    <property type="protein sequence ID" value="GAA3752001.1"/>
    <property type="molecule type" value="Genomic_DNA"/>
</dbReference>
<keyword evidence="6 8" id="KW-0472">Membrane</keyword>
<name>A0ABP7G5G8_9MICO</name>
<organism evidence="10 11">
    <name type="scientific">Microbacterium kribbense</name>
    <dbReference type="NCBI Taxonomy" id="433645"/>
    <lineage>
        <taxon>Bacteria</taxon>
        <taxon>Bacillati</taxon>
        <taxon>Actinomycetota</taxon>
        <taxon>Actinomycetes</taxon>
        <taxon>Micrococcales</taxon>
        <taxon>Microbacteriaceae</taxon>
        <taxon>Microbacterium</taxon>
    </lineage>
</organism>
<evidence type="ECO:0000256" key="5">
    <source>
        <dbReference type="ARBA" id="ARBA00022989"/>
    </source>
</evidence>
<feature type="domain" description="Lycopene cyclase" evidence="9">
    <location>
        <begin position="11"/>
        <end position="92"/>
    </location>
</feature>
<keyword evidence="3 8" id="KW-0812">Transmembrane</keyword>
<dbReference type="Pfam" id="PF18916">
    <property type="entry name" value="Lycopene_cyc"/>
    <property type="match status" value="1"/>
</dbReference>
<evidence type="ECO:0000256" key="1">
    <source>
        <dbReference type="ARBA" id="ARBA00004141"/>
    </source>
</evidence>